<dbReference type="Proteomes" id="UP000246740">
    <property type="component" value="Unassembled WGS sequence"/>
</dbReference>
<dbReference type="InterPro" id="IPR006809">
    <property type="entry name" value="TAFII28_dom"/>
</dbReference>
<dbReference type="OrthoDB" id="28335at2759"/>
<comment type="subcellular location">
    <subcellularLocation>
        <location evidence="1">Nucleus</location>
    </subcellularLocation>
</comment>
<dbReference type="GO" id="GO:0046982">
    <property type="term" value="F:protein heterodimerization activity"/>
    <property type="evidence" value="ECO:0007669"/>
    <property type="project" value="InterPro"/>
</dbReference>
<comment type="similarity">
    <text evidence="2">Belongs to the TAF11 family.</text>
</comment>
<dbReference type="InterPro" id="IPR045127">
    <property type="entry name" value="TAF11-like"/>
</dbReference>
<feature type="region of interest" description="Disordered" evidence="7">
    <location>
        <begin position="85"/>
        <end position="299"/>
    </location>
</feature>
<evidence type="ECO:0000259" key="8">
    <source>
        <dbReference type="Pfam" id="PF04719"/>
    </source>
</evidence>
<feature type="compositionally biased region" description="Low complexity" evidence="7">
    <location>
        <begin position="86"/>
        <end position="107"/>
    </location>
</feature>
<feature type="compositionally biased region" description="Acidic residues" evidence="7">
    <location>
        <begin position="284"/>
        <end position="299"/>
    </location>
</feature>
<dbReference type="STRING" id="1882483.A0A317XTR0"/>
<dbReference type="SUPFAM" id="SSF47113">
    <property type="entry name" value="Histone-fold"/>
    <property type="match status" value="1"/>
</dbReference>
<dbReference type="AlphaFoldDB" id="A0A317XTR0"/>
<evidence type="ECO:0000256" key="4">
    <source>
        <dbReference type="ARBA" id="ARBA00023163"/>
    </source>
</evidence>
<keyword evidence="10" id="KW-1185">Reference proteome</keyword>
<dbReference type="PANTHER" id="PTHR13218">
    <property type="entry name" value="TRANSCRIPTION INITIATION FACTOR TFIID SUBUNIT 11-RELATED"/>
    <property type="match status" value="1"/>
</dbReference>
<keyword evidence="5" id="KW-0539">Nucleus</keyword>
<feature type="compositionally biased region" description="Basic and acidic residues" evidence="7">
    <location>
        <begin position="115"/>
        <end position="124"/>
    </location>
</feature>
<dbReference type="Gene3D" id="1.10.20.10">
    <property type="entry name" value="Histone, subunit A"/>
    <property type="match status" value="1"/>
</dbReference>
<evidence type="ECO:0000313" key="10">
    <source>
        <dbReference type="Proteomes" id="UP000246740"/>
    </source>
</evidence>
<dbReference type="InParanoid" id="A0A317XTR0"/>
<accession>A0A317XTR0</accession>
<sequence length="438" mass="47054">MTSSGEGVIPASFFDVPFDLAGPSSISYDSTQSFGNGQMPYYMPPDAQLPQQGSLLPALPMVESDNNYAQNHMSAQMPMAAFDPNSATMQASTDQTASSSALPAATPKPKKQSKPKTESGEPKPKKQKKRKDAGSEAPEDTANSAPTKSKKTSKKSADKAKDDVKEEDKGQDIGMEAGKGRESGKGKGKGKGKKQAKKDEATDTSPDKETGKSKQSEKRKAGGAAGSKGAKGAKASSAAARSVSRMSSVGRDKTTPGLARMESQRPQDGDPEEEEAPPPRAAGDEEQDDENEEAEADDGVEELGKDHFSTQEAIYAAQQRNMGLLSMVMDDDQLDRHMASRRGALNKTSVRKLVNHVLSQSVSQHVAMVVSGVAKIFVGEIVEKARQIQTSRGDQGPLKPTHLREAHRQYYMQRERPGHYPPGTNTGFAGQGKRRRMF</sequence>
<feature type="compositionally biased region" description="Basic and acidic residues" evidence="7">
    <location>
        <begin position="197"/>
        <end position="220"/>
    </location>
</feature>
<dbReference type="Pfam" id="PF04719">
    <property type="entry name" value="TAFII28"/>
    <property type="match status" value="1"/>
</dbReference>
<feature type="region of interest" description="Disordered" evidence="7">
    <location>
        <begin position="415"/>
        <end position="438"/>
    </location>
</feature>
<feature type="compositionally biased region" description="Basic residues" evidence="7">
    <location>
        <begin position="186"/>
        <end position="196"/>
    </location>
</feature>
<gene>
    <name evidence="9" type="ORF">BCV70DRAFT_199160</name>
</gene>
<dbReference type="EMBL" id="KZ819190">
    <property type="protein sequence ID" value="PWZ01726.1"/>
    <property type="molecule type" value="Genomic_DNA"/>
</dbReference>
<evidence type="ECO:0000313" key="9">
    <source>
        <dbReference type="EMBL" id="PWZ01726.1"/>
    </source>
</evidence>
<evidence type="ECO:0000256" key="7">
    <source>
        <dbReference type="SAM" id="MobiDB-lite"/>
    </source>
</evidence>
<keyword evidence="4" id="KW-0804">Transcription</keyword>
<evidence type="ECO:0000256" key="1">
    <source>
        <dbReference type="ARBA" id="ARBA00004123"/>
    </source>
</evidence>
<proteinExistence type="inferred from homology"/>
<dbReference type="GO" id="GO:0051123">
    <property type="term" value="P:RNA polymerase II preinitiation complex assembly"/>
    <property type="evidence" value="ECO:0007669"/>
    <property type="project" value="InterPro"/>
</dbReference>
<dbReference type="GO" id="GO:0005669">
    <property type="term" value="C:transcription factor TFIID complex"/>
    <property type="evidence" value="ECO:0007669"/>
    <property type="project" value="InterPro"/>
</dbReference>
<reference evidence="9 10" key="1">
    <citation type="journal article" date="2018" name="Mol. Biol. Evol.">
        <title>Broad Genomic Sampling Reveals a Smut Pathogenic Ancestry of the Fungal Clade Ustilaginomycotina.</title>
        <authorList>
            <person name="Kijpornyongpan T."/>
            <person name="Mondo S.J."/>
            <person name="Barry K."/>
            <person name="Sandor L."/>
            <person name="Lee J."/>
            <person name="Lipzen A."/>
            <person name="Pangilinan J."/>
            <person name="LaButti K."/>
            <person name="Hainaut M."/>
            <person name="Henrissat B."/>
            <person name="Grigoriev I.V."/>
            <person name="Spatafora J.W."/>
            <person name="Aime M.C."/>
        </authorList>
    </citation>
    <scope>NUCLEOTIDE SEQUENCE [LARGE SCALE GENOMIC DNA]</scope>
    <source>
        <strain evidence="9 10">MCA 3645</strain>
    </source>
</reference>
<feature type="compositionally biased region" description="Low complexity" evidence="7">
    <location>
        <begin position="227"/>
        <end position="249"/>
    </location>
</feature>
<organism evidence="9 10">
    <name type="scientific">Testicularia cyperi</name>
    <dbReference type="NCBI Taxonomy" id="1882483"/>
    <lineage>
        <taxon>Eukaryota</taxon>
        <taxon>Fungi</taxon>
        <taxon>Dikarya</taxon>
        <taxon>Basidiomycota</taxon>
        <taxon>Ustilaginomycotina</taxon>
        <taxon>Ustilaginomycetes</taxon>
        <taxon>Ustilaginales</taxon>
        <taxon>Anthracoideaceae</taxon>
        <taxon>Testicularia</taxon>
    </lineage>
</organism>
<protein>
    <recommendedName>
        <fullName evidence="6">Transcription initiation factor TFIID subunit 11</fullName>
    </recommendedName>
</protein>
<dbReference type="PANTHER" id="PTHR13218:SF8">
    <property type="entry name" value="TRANSCRIPTION INITIATION FACTOR TFIID SUBUNIT 11"/>
    <property type="match status" value="1"/>
</dbReference>
<name>A0A317XTR0_9BASI</name>
<evidence type="ECO:0000256" key="5">
    <source>
        <dbReference type="ARBA" id="ARBA00023242"/>
    </source>
</evidence>
<keyword evidence="3" id="KW-0805">Transcription regulation</keyword>
<evidence type="ECO:0000256" key="2">
    <source>
        <dbReference type="ARBA" id="ARBA00009788"/>
    </source>
</evidence>
<evidence type="ECO:0000256" key="3">
    <source>
        <dbReference type="ARBA" id="ARBA00023015"/>
    </source>
</evidence>
<feature type="compositionally biased region" description="Basic and acidic residues" evidence="7">
    <location>
        <begin position="155"/>
        <end position="171"/>
    </location>
</feature>
<dbReference type="GO" id="GO:0016251">
    <property type="term" value="F:RNA polymerase II general transcription initiation factor activity"/>
    <property type="evidence" value="ECO:0007669"/>
    <property type="project" value="TreeGrafter"/>
</dbReference>
<dbReference type="InterPro" id="IPR009072">
    <property type="entry name" value="Histone-fold"/>
</dbReference>
<evidence type="ECO:0000256" key="6">
    <source>
        <dbReference type="ARBA" id="ARBA00072882"/>
    </source>
</evidence>
<dbReference type="CDD" id="cd08048">
    <property type="entry name" value="HFD_TAF11"/>
    <property type="match status" value="1"/>
</dbReference>
<dbReference type="FunFam" id="1.10.20.10:FF:000061">
    <property type="entry name" value="TFIID subunit"/>
    <property type="match status" value="1"/>
</dbReference>
<feature type="domain" description="TAFII28-like protein" evidence="8">
    <location>
        <begin position="325"/>
        <end position="409"/>
    </location>
</feature>